<dbReference type="AlphaFoldDB" id="A0A6G1C1N8"/>
<dbReference type="EMBL" id="SPHZ02000011">
    <property type="protein sequence ID" value="KAF0893513.1"/>
    <property type="molecule type" value="Genomic_DNA"/>
</dbReference>
<organism evidence="2 3">
    <name type="scientific">Oryza meyeriana var. granulata</name>
    <dbReference type="NCBI Taxonomy" id="110450"/>
    <lineage>
        <taxon>Eukaryota</taxon>
        <taxon>Viridiplantae</taxon>
        <taxon>Streptophyta</taxon>
        <taxon>Embryophyta</taxon>
        <taxon>Tracheophyta</taxon>
        <taxon>Spermatophyta</taxon>
        <taxon>Magnoliopsida</taxon>
        <taxon>Liliopsida</taxon>
        <taxon>Poales</taxon>
        <taxon>Poaceae</taxon>
        <taxon>BOP clade</taxon>
        <taxon>Oryzoideae</taxon>
        <taxon>Oryzeae</taxon>
        <taxon>Oryzinae</taxon>
        <taxon>Oryza</taxon>
        <taxon>Oryza meyeriana</taxon>
    </lineage>
</organism>
<protein>
    <submittedName>
        <fullName evidence="2">Uncharacterized protein</fullName>
    </submittedName>
</protein>
<evidence type="ECO:0000313" key="3">
    <source>
        <dbReference type="Proteomes" id="UP000479710"/>
    </source>
</evidence>
<keyword evidence="3" id="KW-1185">Reference proteome</keyword>
<proteinExistence type="predicted"/>
<evidence type="ECO:0000313" key="2">
    <source>
        <dbReference type="EMBL" id="KAF0893513.1"/>
    </source>
</evidence>
<accession>A0A6G1C1N8</accession>
<name>A0A6G1C1N8_9ORYZ</name>
<reference evidence="2 3" key="1">
    <citation type="submission" date="2019-11" db="EMBL/GenBank/DDBJ databases">
        <title>Whole genome sequence of Oryza granulata.</title>
        <authorList>
            <person name="Li W."/>
        </authorList>
    </citation>
    <scope>NUCLEOTIDE SEQUENCE [LARGE SCALE GENOMIC DNA]</scope>
    <source>
        <strain evidence="3">cv. Menghai</strain>
        <tissue evidence="2">Leaf</tissue>
    </source>
</reference>
<evidence type="ECO:0000256" key="1">
    <source>
        <dbReference type="SAM" id="MobiDB-lite"/>
    </source>
</evidence>
<gene>
    <name evidence="2" type="ORF">E2562_026108</name>
</gene>
<comment type="caution">
    <text evidence="2">The sequence shown here is derived from an EMBL/GenBank/DDBJ whole genome shotgun (WGS) entry which is preliminary data.</text>
</comment>
<dbReference type="Proteomes" id="UP000479710">
    <property type="component" value="Unassembled WGS sequence"/>
</dbReference>
<feature type="region of interest" description="Disordered" evidence="1">
    <location>
        <begin position="1"/>
        <end position="50"/>
    </location>
</feature>
<feature type="compositionally biased region" description="Basic and acidic residues" evidence="1">
    <location>
        <begin position="1"/>
        <end position="13"/>
    </location>
</feature>
<sequence>MEESVRMRDRACDTDSYQDGVGSDADVEEEFDREAAPAAAGDGGMAGGDEVEHNDLLSAVDTLSDVASSTVRDALQPNMSAFEADEAAGAAPC</sequence>